<evidence type="ECO:0000313" key="8">
    <source>
        <dbReference type="EMBL" id="KAL3312583.1"/>
    </source>
</evidence>
<dbReference type="Pfam" id="PF00069">
    <property type="entry name" value="Pkinase"/>
    <property type="match status" value="1"/>
</dbReference>
<evidence type="ECO:0000256" key="5">
    <source>
        <dbReference type="ARBA" id="ARBA00022840"/>
    </source>
</evidence>
<dbReference type="PROSITE" id="PS51285">
    <property type="entry name" value="AGC_KINASE_CTER"/>
    <property type="match status" value="1"/>
</dbReference>
<evidence type="ECO:0000259" key="6">
    <source>
        <dbReference type="PROSITE" id="PS50011"/>
    </source>
</evidence>
<keyword evidence="4" id="KW-0418">Kinase</keyword>
<comment type="caution">
    <text evidence="8">The sequence shown here is derived from an EMBL/GenBank/DDBJ whole genome shotgun (WGS) entry which is preliminary data.</text>
</comment>
<dbReference type="InterPro" id="IPR000961">
    <property type="entry name" value="AGC-kinase_C"/>
</dbReference>
<dbReference type="SMART" id="SM00220">
    <property type="entry name" value="S_TKc"/>
    <property type="match status" value="1"/>
</dbReference>
<dbReference type="InterPro" id="IPR011009">
    <property type="entry name" value="Kinase-like_dom_sf"/>
</dbReference>
<evidence type="ECO:0000259" key="7">
    <source>
        <dbReference type="PROSITE" id="PS51285"/>
    </source>
</evidence>
<dbReference type="PANTHER" id="PTHR24353:SF153">
    <property type="entry name" value="CAMP-DEPENDENT PROTEIN KINASE CATALYTIC SUBUNIT 1"/>
    <property type="match status" value="1"/>
</dbReference>
<gene>
    <name evidence="8" type="ORF">Ciccas_008819</name>
</gene>
<dbReference type="InterPro" id="IPR000719">
    <property type="entry name" value="Prot_kinase_dom"/>
</dbReference>
<keyword evidence="3" id="KW-0547">Nucleotide-binding</keyword>
<dbReference type="PANTHER" id="PTHR24353">
    <property type="entry name" value="CYCLIC NUCLEOTIDE-DEPENDENT PROTEIN KINASE"/>
    <property type="match status" value="1"/>
</dbReference>
<dbReference type="PROSITE" id="PS50011">
    <property type="entry name" value="PROTEIN_KINASE_DOM"/>
    <property type="match status" value="1"/>
</dbReference>
<dbReference type="AlphaFoldDB" id="A0ABD2PZR2"/>
<dbReference type="Proteomes" id="UP001626550">
    <property type="component" value="Unassembled WGS sequence"/>
</dbReference>
<feature type="domain" description="AGC-kinase C-terminal" evidence="7">
    <location>
        <begin position="151"/>
        <end position="206"/>
    </location>
</feature>
<organism evidence="8 9">
    <name type="scientific">Cichlidogyrus casuarinus</name>
    <dbReference type="NCBI Taxonomy" id="1844966"/>
    <lineage>
        <taxon>Eukaryota</taxon>
        <taxon>Metazoa</taxon>
        <taxon>Spiralia</taxon>
        <taxon>Lophotrochozoa</taxon>
        <taxon>Platyhelminthes</taxon>
        <taxon>Monogenea</taxon>
        <taxon>Monopisthocotylea</taxon>
        <taxon>Dactylogyridea</taxon>
        <taxon>Ancyrocephalidae</taxon>
        <taxon>Cichlidogyrus</taxon>
    </lineage>
</organism>
<evidence type="ECO:0000256" key="2">
    <source>
        <dbReference type="ARBA" id="ARBA00022679"/>
    </source>
</evidence>
<dbReference type="InterPro" id="IPR008271">
    <property type="entry name" value="Ser/Thr_kinase_AS"/>
</dbReference>
<accession>A0ABD2PZR2</accession>
<proteinExistence type="predicted"/>
<evidence type="ECO:0000313" key="9">
    <source>
        <dbReference type="Proteomes" id="UP001626550"/>
    </source>
</evidence>
<name>A0ABD2PZR2_9PLAT</name>
<protein>
    <submittedName>
        <fullName evidence="8">Uncharacterized protein</fullName>
    </submittedName>
</protein>
<feature type="domain" description="Protein kinase" evidence="6">
    <location>
        <begin position="1"/>
        <end position="150"/>
    </location>
</feature>
<keyword evidence="9" id="KW-1185">Reference proteome</keyword>
<keyword evidence="5" id="KW-0067">ATP-binding</keyword>
<dbReference type="PROSITE" id="PS00108">
    <property type="entry name" value="PROTEIN_KINASE_ST"/>
    <property type="match status" value="1"/>
</dbReference>
<evidence type="ECO:0000256" key="4">
    <source>
        <dbReference type="ARBA" id="ARBA00022777"/>
    </source>
</evidence>
<dbReference type="EMBL" id="JBJKFK010001639">
    <property type="protein sequence ID" value="KAL3312583.1"/>
    <property type="molecule type" value="Genomic_DNA"/>
</dbReference>
<keyword evidence="2" id="KW-0808">Transferase</keyword>
<evidence type="ECO:0000256" key="1">
    <source>
        <dbReference type="ARBA" id="ARBA00022527"/>
    </source>
</evidence>
<dbReference type="FunFam" id="1.10.510.10:FF:000005">
    <property type="entry name" value="cAMP-dependent protein kinase catalytic subunit alpha"/>
    <property type="match status" value="1"/>
</dbReference>
<evidence type="ECO:0000256" key="3">
    <source>
        <dbReference type="ARBA" id="ARBA00022741"/>
    </source>
</evidence>
<dbReference type="GO" id="GO:0005524">
    <property type="term" value="F:ATP binding"/>
    <property type="evidence" value="ECO:0007669"/>
    <property type="project" value="UniProtKB-KW"/>
</dbReference>
<feature type="non-terminal residue" evidence="8">
    <location>
        <position position="1"/>
    </location>
</feature>
<reference evidence="8 9" key="1">
    <citation type="submission" date="2024-11" db="EMBL/GenBank/DDBJ databases">
        <title>Adaptive evolution of stress response genes in parasites aligns with host niche diversity.</title>
        <authorList>
            <person name="Hahn C."/>
            <person name="Resl P."/>
        </authorList>
    </citation>
    <scope>NUCLEOTIDE SEQUENCE [LARGE SCALE GENOMIC DNA]</scope>
    <source>
        <strain evidence="8">EGGRZ-B1_66</strain>
        <tissue evidence="8">Body</tissue>
    </source>
</reference>
<dbReference type="GO" id="GO:0004674">
    <property type="term" value="F:protein serine/threonine kinase activity"/>
    <property type="evidence" value="ECO:0007669"/>
    <property type="project" value="UniProtKB-KW"/>
</dbReference>
<sequence length="206" mass="23737">VVLALEYMHNLEVVYRDLKPENILLDERGYLKVADLGFAKIVPKRTYTMCGTPEYIAPEILMYKGYGNGVDWWALGVLVYEMLCGASPFYADEVTEIYNNIIDAKVRFPREPNFSRSARHLIKHLLEKDLTKRYGILHAGVADIRCHPWFSDLDWLSIFEGQIKAPFYPQINSKATKVDKSHIKKFKQIMLADNAGPVEMKLFADF</sequence>
<keyword evidence="1" id="KW-0723">Serine/threonine-protein kinase</keyword>
<dbReference type="Gene3D" id="1.10.510.10">
    <property type="entry name" value="Transferase(Phosphotransferase) domain 1"/>
    <property type="match status" value="1"/>
</dbReference>
<dbReference type="SUPFAM" id="SSF56112">
    <property type="entry name" value="Protein kinase-like (PK-like)"/>
    <property type="match status" value="1"/>
</dbReference>